<dbReference type="RefSeq" id="WP_188130568.1">
    <property type="nucleotide sequence ID" value="NZ_BSPE01000090.1"/>
</dbReference>
<proteinExistence type="inferred from homology"/>
<protein>
    <submittedName>
        <fullName evidence="3">Uncharacterized conserved protein YciI, contains a putative active-site phosphohistidine</fullName>
    </submittedName>
</protein>
<dbReference type="Pfam" id="PF03795">
    <property type="entry name" value="YCII"/>
    <property type="match status" value="1"/>
</dbReference>
<evidence type="ECO:0000256" key="1">
    <source>
        <dbReference type="ARBA" id="ARBA00007689"/>
    </source>
</evidence>
<gene>
    <name evidence="3" type="ORF">SAMN04488498_12735</name>
</gene>
<reference evidence="3 4" key="1">
    <citation type="submission" date="2016-10" db="EMBL/GenBank/DDBJ databases">
        <authorList>
            <person name="Varghese N."/>
            <person name="Submissions S."/>
        </authorList>
    </citation>
    <scope>NUCLEOTIDE SEQUENCE [LARGE SCALE GENOMIC DNA]</scope>
    <source>
        <strain evidence="3 4">DSM 21822</strain>
    </source>
</reference>
<dbReference type="InterPro" id="IPR011008">
    <property type="entry name" value="Dimeric_a/b-barrel"/>
</dbReference>
<dbReference type="InterPro" id="IPR005545">
    <property type="entry name" value="YCII"/>
</dbReference>
<feature type="domain" description="YCII-related" evidence="2">
    <location>
        <begin position="52"/>
        <end position="131"/>
    </location>
</feature>
<evidence type="ECO:0000259" key="2">
    <source>
        <dbReference type="Pfam" id="PF03795"/>
    </source>
</evidence>
<sequence>MRRKTPFTIANALSGYEITEWRLREANIDLLIEANRAVHQSGDENIPRRLFANYAKYSADKSRLATVRPMHWEYNQTLENAGKLALAGTFADDEGELFVYNAVRRGEAMSNLKQDPFALAGVFAACELLEWLIEGLNPDLLATNLSLGTSKGAFRKMSAIGTATSRGEETIRSLSD</sequence>
<dbReference type="SUPFAM" id="SSF54909">
    <property type="entry name" value="Dimeric alpha+beta barrel"/>
    <property type="match status" value="1"/>
</dbReference>
<organism evidence="3 4">
    <name type="scientific">Neomesorhizobium albiziae</name>
    <dbReference type="NCBI Taxonomy" id="335020"/>
    <lineage>
        <taxon>Bacteria</taxon>
        <taxon>Pseudomonadati</taxon>
        <taxon>Pseudomonadota</taxon>
        <taxon>Alphaproteobacteria</taxon>
        <taxon>Hyphomicrobiales</taxon>
        <taxon>Phyllobacteriaceae</taxon>
        <taxon>Neomesorhizobium</taxon>
    </lineage>
</organism>
<evidence type="ECO:0000313" key="4">
    <source>
        <dbReference type="Proteomes" id="UP000323300"/>
    </source>
</evidence>
<comment type="similarity">
    <text evidence="1">Belongs to the YciI family.</text>
</comment>
<dbReference type="Gene3D" id="3.30.70.1060">
    <property type="entry name" value="Dimeric alpha+beta barrel"/>
    <property type="match status" value="1"/>
</dbReference>
<name>A0A1I4EJM9_9HYPH</name>
<accession>A0A1I4EJM9</accession>
<keyword evidence="4" id="KW-1185">Reference proteome</keyword>
<evidence type="ECO:0000313" key="3">
    <source>
        <dbReference type="EMBL" id="SFL05968.1"/>
    </source>
</evidence>
<dbReference type="EMBL" id="FOSL01000027">
    <property type="protein sequence ID" value="SFL05968.1"/>
    <property type="molecule type" value="Genomic_DNA"/>
</dbReference>
<dbReference type="Proteomes" id="UP000323300">
    <property type="component" value="Unassembled WGS sequence"/>
</dbReference>
<dbReference type="AlphaFoldDB" id="A0A1I4EJM9"/>